<dbReference type="EMBL" id="SKCS01000007">
    <property type="protein sequence ID" value="TNN21377.1"/>
    <property type="molecule type" value="Genomic_DNA"/>
</dbReference>
<keyword evidence="2" id="KW-1185">Reference proteome</keyword>
<proteinExistence type="predicted"/>
<gene>
    <name evidence="1" type="ORF">EWB00_010033</name>
</gene>
<dbReference type="OrthoDB" id="43122at2759"/>
<comment type="caution">
    <text evidence="1">The sequence shown here is derived from an EMBL/GenBank/DDBJ whole genome shotgun (WGS) entry which is preliminary data.</text>
</comment>
<name>A0A4Z2DYA0_SCHJA</name>
<evidence type="ECO:0000313" key="2">
    <source>
        <dbReference type="Proteomes" id="UP000311919"/>
    </source>
</evidence>
<dbReference type="AlphaFoldDB" id="A0A4Z2DYA0"/>
<protein>
    <submittedName>
        <fullName evidence="1">Uncharacterized protein</fullName>
    </submittedName>
</protein>
<evidence type="ECO:0000313" key="1">
    <source>
        <dbReference type="EMBL" id="TNN21377.1"/>
    </source>
</evidence>
<sequence length="61" mass="6870">MLNLTDSSIYNQNDDRLCNGNQLQETNLVIAERVRLMTIKEQLAKEAANTIAPTYKSTLSL</sequence>
<dbReference type="Proteomes" id="UP000311919">
    <property type="component" value="Unassembled WGS sequence"/>
</dbReference>
<reference evidence="1 2" key="1">
    <citation type="submission" date="2019-03" db="EMBL/GenBank/DDBJ databases">
        <title>An improved genome assembly of the fluke Schistosoma japonicum.</title>
        <authorList>
            <person name="Hu W."/>
            <person name="Luo F."/>
            <person name="Yin M."/>
            <person name="Mo X."/>
            <person name="Sun C."/>
            <person name="Wu Q."/>
            <person name="Zhu B."/>
            <person name="Xiang M."/>
            <person name="Wang J."/>
            <person name="Wang Y."/>
            <person name="Zhang T."/>
            <person name="Xu B."/>
            <person name="Zheng H."/>
            <person name="Feng Z."/>
        </authorList>
    </citation>
    <scope>NUCLEOTIDE SEQUENCE [LARGE SCALE GENOMIC DNA]</scope>
    <source>
        <strain evidence="1">HuSjv2</strain>
        <tissue evidence="1">Worms</tissue>
    </source>
</reference>
<organism evidence="1 2">
    <name type="scientific">Schistosoma japonicum</name>
    <name type="common">Blood fluke</name>
    <dbReference type="NCBI Taxonomy" id="6182"/>
    <lineage>
        <taxon>Eukaryota</taxon>
        <taxon>Metazoa</taxon>
        <taxon>Spiralia</taxon>
        <taxon>Lophotrochozoa</taxon>
        <taxon>Platyhelminthes</taxon>
        <taxon>Trematoda</taxon>
        <taxon>Digenea</taxon>
        <taxon>Strigeidida</taxon>
        <taxon>Schistosomatoidea</taxon>
        <taxon>Schistosomatidae</taxon>
        <taxon>Schistosoma</taxon>
    </lineage>
</organism>
<accession>A0A4Z2DYA0</accession>